<proteinExistence type="inferred from homology"/>
<dbReference type="PROSITE" id="PS01227">
    <property type="entry name" value="UPF0012"/>
    <property type="match status" value="1"/>
</dbReference>
<evidence type="ECO:0000313" key="4">
    <source>
        <dbReference type="EMBL" id="MBD3326578.1"/>
    </source>
</evidence>
<protein>
    <submittedName>
        <fullName evidence="4">Carbon-nitrogen hydrolase family protein</fullName>
    </submittedName>
</protein>
<dbReference type="PANTHER" id="PTHR23088:SF27">
    <property type="entry name" value="DEAMINATED GLUTATHIONE AMIDASE"/>
    <property type="match status" value="1"/>
</dbReference>
<dbReference type="InterPro" id="IPR001110">
    <property type="entry name" value="UPF0012_CS"/>
</dbReference>
<feature type="domain" description="CN hydrolase" evidence="3">
    <location>
        <begin position="1"/>
        <end position="240"/>
    </location>
</feature>
<dbReference type="PROSITE" id="PS50263">
    <property type="entry name" value="CN_HYDROLASE"/>
    <property type="match status" value="1"/>
</dbReference>
<gene>
    <name evidence="4" type="ORF">GF339_18485</name>
</gene>
<sequence length="263" mass="29138">MNSRQNKEENLQTIEGFLDVAAERGAQVVATPEMCTFYGPGSQFASQAEPLPGPTTERLGRKASLHQMYVLCGSFPEQSDQAGKVCNTSVLIDPAGDIIATYRKIHLMDADIRNGPLMQESKFYQPGSQVVTVETPLATFGLSICYDLRFPELYRQLAAQGAQILFIPAAFTLYTGKDHWEPLIRARAIENQAYVIAPGQFGFHPPDKHTYGKSLIVDPWGIVMAKASDRAMVIVAEIDLAYQENIRRELPSLANRRKDLFGG</sequence>
<dbReference type="InterPro" id="IPR045254">
    <property type="entry name" value="Nit1/2_C-N_Hydrolase"/>
</dbReference>
<dbReference type="GO" id="GO:0016811">
    <property type="term" value="F:hydrolase activity, acting on carbon-nitrogen (but not peptide) bonds, in linear amides"/>
    <property type="evidence" value="ECO:0007669"/>
    <property type="project" value="InterPro"/>
</dbReference>
<keyword evidence="2 4" id="KW-0378">Hydrolase</keyword>
<dbReference type="SUPFAM" id="SSF56317">
    <property type="entry name" value="Carbon-nitrogen hydrolase"/>
    <property type="match status" value="1"/>
</dbReference>
<evidence type="ECO:0000256" key="2">
    <source>
        <dbReference type="ARBA" id="ARBA00022801"/>
    </source>
</evidence>
<dbReference type="PANTHER" id="PTHR23088">
    <property type="entry name" value="NITRILASE-RELATED"/>
    <property type="match status" value="1"/>
</dbReference>
<dbReference type="AlphaFoldDB" id="A0A9D5Q7L7"/>
<name>A0A9D5Q7L7_9BACT</name>
<dbReference type="Pfam" id="PF00795">
    <property type="entry name" value="CN_hydrolase"/>
    <property type="match status" value="1"/>
</dbReference>
<dbReference type="EMBL" id="WJJP01000603">
    <property type="protein sequence ID" value="MBD3326578.1"/>
    <property type="molecule type" value="Genomic_DNA"/>
</dbReference>
<dbReference type="InterPro" id="IPR003010">
    <property type="entry name" value="C-N_Hydrolase"/>
</dbReference>
<comment type="similarity">
    <text evidence="1">Belongs to the carbon-nitrogen hydrolase superfamily. NIT1/NIT2 family.</text>
</comment>
<evidence type="ECO:0000313" key="5">
    <source>
        <dbReference type="Proteomes" id="UP000649604"/>
    </source>
</evidence>
<reference evidence="4" key="1">
    <citation type="submission" date="2019-11" db="EMBL/GenBank/DDBJ databases">
        <title>Microbial mats filling the niche in hypersaline microbial mats.</title>
        <authorList>
            <person name="Wong H.L."/>
            <person name="Macleod F.I."/>
            <person name="White R.A. III"/>
            <person name="Burns B.P."/>
        </authorList>
    </citation>
    <scope>NUCLEOTIDE SEQUENCE</scope>
    <source>
        <strain evidence="4">Rbin_158</strain>
    </source>
</reference>
<organism evidence="4 5">
    <name type="scientific">candidate division KSB3 bacterium</name>
    <dbReference type="NCBI Taxonomy" id="2044937"/>
    <lineage>
        <taxon>Bacteria</taxon>
        <taxon>candidate division KSB3</taxon>
    </lineage>
</organism>
<evidence type="ECO:0000259" key="3">
    <source>
        <dbReference type="PROSITE" id="PS50263"/>
    </source>
</evidence>
<accession>A0A9D5Q7L7</accession>
<dbReference type="InterPro" id="IPR036526">
    <property type="entry name" value="C-N_Hydrolase_sf"/>
</dbReference>
<dbReference type="Proteomes" id="UP000649604">
    <property type="component" value="Unassembled WGS sequence"/>
</dbReference>
<dbReference type="CDD" id="cd07572">
    <property type="entry name" value="nit"/>
    <property type="match status" value="1"/>
</dbReference>
<evidence type="ECO:0000256" key="1">
    <source>
        <dbReference type="ARBA" id="ARBA00010613"/>
    </source>
</evidence>
<dbReference type="Gene3D" id="3.60.110.10">
    <property type="entry name" value="Carbon-nitrogen hydrolase"/>
    <property type="match status" value="1"/>
</dbReference>
<comment type="caution">
    <text evidence="4">The sequence shown here is derived from an EMBL/GenBank/DDBJ whole genome shotgun (WGS) entry which is preliminary data.</text>
</comment>